<keyword evidence="8 10" id="KW-0539">Nucleus</keyword>
<keyword evidence="4 10" id="KW-0808">Transferase</keyword>
<dbReference type="GO" id="GO:0002939">
    <property type="term" value="P:tRNA N1-guanine methylation"/>
    <property type="evidence" value="ECO:0007669"/>
    <property type="project" value="TreeGrafter"/>
</dbReference>
<keyword evidence="14" id="KW-1185">Reference proteome</keyword>
<dbReference type="Pfam" id="PF02475">
    <property type="entry name" value="TRM5-TYW2_MTfase"/>
    <property type="match status" value="1"/>
</dbReference>
<gene>
    <name evidence="10" type="primary">TRM5</name>
    <name evidence="13" type="ORF">PNOK_0203200</name>
</gene>
<feature type="domain" description="SAM-dependent methyltransferase TRM5/TYW2-type" evidence="12">
    <location>
        <begin position="164"/>
        <end position="478"/>
    </location>
</feature>
<keyword evidence="5 10" id="KW-0949">S-adenosyl-L-methionine</keyword>
<organism evidence="13 14">
    <name type="scientific">Pyrrhoderma noxium</name>
    <dbReference type="NCBI Taxonomy" id="2282107"/>
    <lineage>
        <taxon>Eukaryota</taxon>
        <taxon>Fungi</taxon>
        <taxon>Dikarya</taxon>
        <taxon>Basidiomycota</taxon>
        <taxon>Agaricomycotina</taxon>
        <taxon>Agaricomycetes</taxon>
        <taxon>Hymenochaetales</taxon>
        <taxon>Hymenochaetaceae</taxon>
        <taxon>Pyrrhoderma</taxon>
    </lineage>
</organism>
<dbReference type="GO" id="GO:0052906">
    <property type="term" value="F:tRNA (guanine(37)-N1)-methyltransferase activity"/>
    <property type="evidence" value="ECO:0007669"/>
    <property type="project" value="UniProtKB-UniRule"/>
</dbReference>
<dbReference type="InterPro" id="IPR030382">
    <property type="entry name" value="MeTrfase_TRM5/TYW2"/>
</dbReference>
<dbReference type="OrthoDB" id="408788at2759"/>
<dbReference type="PANTHER" id="PTHR23245:SF36">
    <property type="entry name" value="TRNA (GUANINE(37)-N1)-METHYLTRANSFERASE"/>
    <property type="match status" value="1"/>
</dbReference>
<dbReference type="AlphaFoldDB" id="A0A286URH4"/>
<comment type="subcellular location">
    <subcellularLocation>
        <location evidence="10">Mitochondrion matrix</location>
    </subcellularLocation>
    <subcellularLocation>
        <location evidence="10">Nucleus</location>
    </subcellularLocation>
    <subcellularLocation>
        <location evidence="10">Cytoplasm</location>
    </subcellularLocation>
    <text evidence="10">Predominantly in the mitochondria and in the nucleus.</text>
</comment>
<dbReference type="InterPro" id="IPR056743">
    <property type="entry name" value="TRM5-TYW2-like_MTfase"/>
</dbReference>
<evidence type="ECO:0000256" key="9">
    <source>
        <dbReference type="ARBA" id="ARBA00047783"/>
    </source>
</evidence>
<evidence type="ECO:0000256" key="5">
    <source>
        <dbReference type="ARBA" id="ARBA00022691"/>
    </source>
</evidence>
<dbReference type="Gene3D" id="3.30.300.110">
    <property type="entry name" value="Met-10+ protein-like domains"/>
    <property type="match status" value="1"/>
</dbReference>
<evidence type="ECO:0000313" key="13">
    <source>
        <dbReference type="EMBL" id="PAV22075.1"/>
    </source>
</evidence>
<dbReference type="EMBL" id="NBII01000002">
    <property type="protein sequence ID" value="PAV22075.1"/>
    <property type="molecule type" value="Genomic_DNA"/>
</dbReference>
<dbReference type="Pfam" id="PF25133">
    <property type="entry name" value="TYW2_N_2"/>
    <property type="match status" value="1"/>
</dbReference>
<dbReference type="GO" id="GO:0005759">
    <property type="term" value="C:mitochondrial matrix"/>
    <property type="evidence" value="ECO:0007669"/>
    <property type="project" value="UniProtKB-SubCell"/>
</dbReference>
<evidence type="ECO:0000256" key="2">
    <source>
        <dbReference type="ARBA" id="ARBA00022490"/>
    </source>
</evidence>
<dbReference type="SUPFAM" id="SSF53335">
    <property type="entry name" value="S-adenosyl-L-methionine-dependent methyltransferases"/>
    <property type="match status" value="1"/>
</dbReference>
<comment type="similarity">
    <text evidence="10">Belongs to the TRM5 / TYW2 family.</text>
</comment>
<feature type="binding site" evidence="10">
    <location>
        <position position="389"/>
    </location>
    <ligand>
        <name>S-adenosyl-L-methionine</name>
        <dbReference type="ChEBI" id="CHEBI:59789"/>
    </ligand>
</feature>
<dbReference type="HAMAP" id="MF_03152">
    <property type="entry name" value="TRM5"/>
    <property type="match status" value="1"/>
</dbReference>
<dbReference type="GO" id="GO:0070901">
    <property type="term" value="P:mitochondrial tRNA methylation"/>
    <property type="evidence" value="ECO:0007669"/>
    <property type="project" value="TreeGrafter"/>
</dbReference>
<protein>
    <recommendedName>
        <fullName evidence="10">tRNA (guanine(37)-N1)-methyltransferase</fullName>
        <ecNumber evidence="10">2.1.1.228</ecNumber>
    </recommendedName>
    <alternativeName>
        <fullName evidence="10">M1G-methyltransferase</fullName>
    </alternativeName>
    <alternativeName>
        <fullName evidence="10">tRNA [GM37] methyltransferase</fullName>
    </alternativeName>
    <alternativeName>
        <fullName evidence="10">tRNA methyltransferase 5</fullName>
    </alternativeName>
</protein>
<keyword evidence="3 10" id="KW-0489">Methyltransferase</keyword>
<comment type="similarity">
    <text evidence="1">Belongs to the class I-like SAM-binding methyltransferase superfamily. TRM5/TYW2 family.</text>
</comment>
<dbReference type="PANTHER" id="PTHR23245">
    <property type="entry name" value="TRNA METHYLTRANSFERASE"/>
    <property type="match status" value="1"/>
</dbReference>
<feature type="binding site" evidence="10">
    <location>
        <begin position="292"/>
        <end position="293"/>
    </location>
    <ligand>
        <name>S-adenosyl-L-methionine</name>
        <dbReference type="ChEBI" id="CHEBI:59789"/>
    </ligand>
</feature>
<evidence type="ECO:0000256" key="10">
    <source>
        <dbReference type="HAMAP-Rule" id="MF_03152"/>
    </source>
</evidence>
<evidence type="ECO:0000256" key="8">
    <source>
        <dbReference type="ARBA" id="ARBA00023242"/>
    </source>
</evidence>
<dbReference type="Proteomes" id="UP000217199">
    <property type="component" value="Unassembled WGS sequence"/>
</dbReference>
<evidence type="ECO:0000313" key="14">
    <source>
        <dbReference type="Proteomes" id="UP000217199"/>
    </source>
</evidence>
<dbReference type="EC" id="2.1.1.228" evidence="10"/>
<evidence type="ECO:0000256" key="3">
    <source>
        <dbReference type="ARBA" id="ARBA00022603"/>
    </source>
</evidence>
<dbReference type="FunFam" id="3.30.300.110:FF:000001">
    <property type="entry name" value="tRNA (guanine(37)-N1)-methyltransferase"/>
    <property type="match status" value="1"/>
</dbReference>
<keyword evidence="6 10" id="KW-0819">tRNA processing</keyword>
<dbReference type="STRING" id="2282107.A0A286URH4"/>
<sequence>MLSVSTHLKHNPTRIISRFSRLFYSTTASPISPMLDTSPPIHRINEGTTSLNRDLFQKSIPILAARMHPAKIGTFINNPFFRRVILDLPRTRSVISDKDSESKLLLFRIQGKDELPQEMLEFMEKKGVTLVDHTVKLSYDFWNTDDILYAILPEELVEGAPSGFAAMGHLAHLNLREEYLPYKYIIGQVILDKNPRIRTVVNKLDTIHSQFRFFDMELIAGEPDFVVQHRESNCQFTFDFREVYWNSRLHTEHERLINLFNPEEGIVADVMAGVGPFAVPSAKKGCAVLANDLNPACSKWHRKNVADNNVAENLRVYCEDGRDFIRSSFRRAFDEPFAPYTERVSLRKKQRNERKNRQEQAQTTEGEVAPKIVAAERPKRNRIDHFVMNLPDSAISFLDAFRGVLSTSDRALCGIYESLPLIHCHCFTRFVGDEAEADIRERVETVLGGKLEGDEKIHLVRSVAPGKDMYCISFRLPHKVAYAS</sequence>
<comment type="catalytic activity">
    <reaction evidence="9 10">
        <text>guanosine(37) in tRNA + S-adenosyl-L-methionine = N(1)-methylguanosine(37) in tRNA + S-adenosyl-L-homocysteine + H(+)</text>
        <dbReference type="Rhea" id="RHEA:36899"/>
        <dbReference type="Rhea" id="RHEA-COMP:10145"/>
        <dbReference type="Rhea" id="RHEA-COMP:10147"/>
        <dbReference type="ChEBI" id="CHEBI:15378"/>
        <dbReference type="ChEBI" id="CHEBI:57856"/>
        <dbReference type="ChEBI" id="CHEBI:59789"/>
        <dbReference type="ChEBI" id="CHEBI:73542"/>
        <dbReference type="ChEBI" id="CHEBI:74269"/>
        <dbReference type="EC" id="2.1.1.228"/>
    </reaction>
</comment>
<evidence type="ECO:0000256" key="6">
    <source>
        <dbReference type="ARBA" id="ARBA00022694"/>
    </source>
</evidence>
<proteinExistence type="inferred from homology"/>
<evidence type="ECO:0000259" key="12">
    <source>
        <dbReference type="PROSITE" id="PS51684"/>
    </source>
</evidence>
<dbReference type="InParanoid" id="A0A286URH4"/>
<evidence type="ECO:0000256" key="4">
    <source>
        <dbReference type="ARBA" id="ARBA00022679"/>
    </source>
</evidence>
<comment type="subunit">
    <text evidence="10">Monomer.</text>
</comment>
<feature type="region of interest" description="Disordered" evidence="11">
    <location>
        <begin position="347"/>
        <end position="368"/>
    </location>
</feature>
<evidence type="ECO:0000256" key="1">
    <source>
        <dbReference type="ARBA" id="ARBA00009775"/>
    </source>
</evidence>
<comment type="caution">
    <text evidence="13">The sequence shown here is derived from an EMBL/GenBank/DDBJ whole genome shotgun (WGS) entry which is preliminary data.</text>
</comment>
<feature type="binding site" evidence="10">
    <location>
        <position position="253"/>
    </location>
    <ligand>
        <name>S-adenosyl-L-methionine</name>
        <dbReference type="ChEBI" id="CHEBI:59789"/>
    </ligand>
</feature>
<feature type="binding site" evidence="10">
    <location>
        <begin position="320"/>
        <end position="321"/>
    </location>
    <ligand>
        <name>S-adenosyl-L-methionine</name>
        <dbReference type="ChEBI" id="CHEBI:59789"/>
    </ligand>
</feature>
<dbReference type="InterPro" id="IPR029063">
    <property type="entry name" value="SAM-dependent_MTases_sf"/>
</dbReference>
<reference evidence="13 14" key="1">
    <citation type="journal article" date="2017" name="Mol. Ecol.">
        <title>Comparative and population genomic landscape of Phellinus noxius: A hypervariable fungus causing root rot in trees.</title>
        <authorList>
            <person name="Chung C.L."/>
            <person name="Lee T.J."/>
            <person name="Akiba M."/>
            <person name="Lee H.H."/>
            <person name="Kuo T.H."/>
            <person name="Liu D."/>
            <person name="Ke H.M."/>
            <person name="Yokoi T."/>
            <person name="Roa M.B."/>
            <person name="Lu M.J."/>
            <person name="Chang Y.Y."/>
            <person name="Ann P.J."/>
            <person name="Tsai J.N."/>
            <person name="Chen C.Y."/>
            <person name="Tzean S.S."/>
            <person name="Ota Y."/>
            <person name="Hattori T."/>
            <person name="Sahashi N."/>
            <person name="Liou R.F."/>
            <person name="Kikuchi T."/>
            <person name="Tsai I.J."/>
        </authorList>
    </citation>
    <scope>NUCLEOTIDE SEQUENCE [LARGE SCALE GENOMIC DNA]</scope>
    <source>
        <strain evidence="13 14">FFPRI411160</strain>
    </source>
</reference>
<evidence type="ECO:0000256" key="11">
    <source>
        <dbReference type="SAM" id="MobiDB-lite"/>
    </source>
</evidence>
<dbReference type="InterPro" id="IPR025792">
    <property type="entry name" value="tRNA_Gua_MeTrfase_euk"/>
</dbReference>
<accession>A0A286URH4</accession>
<dbReference type="FunCoup" id="A0A286URH4">
    <property type="interactions" value="348"/>
</dbReference>
<dbReference type="InterPro" id="IPR056744">
    <property type="entry name" value="TRM5/TYW2-like_N"/>
</dbReference>
<keyword evidence="2 10" id="KW-0963">Cytoplasm</keyword>
<keyword evidence="7 10" id="KW-0496">Mitochondrion</keyword>
<name>A0A286URH4_9AGAM</name>
<comment type="function">
    <text evidence="10">Specifically methylates the N1 position of guanosine-37 in various cytoplasmic and mitochondrial tRNAs. Methylation is not dependent on the nature of the nucleoside 5' of the target nucleoside. This is the first step in the biosynthesis of wybutosine (yW), a modified base adjacent to the anticodon of tRNAs and required for accurate decoding.</text>
</comment>
<dbReference type="Gene3D" id="3.40.50.150">
    <property type="entry name" value="Vaccinia Virus protein VP39"/>
    <property type="match status" value="1"/>
</dbReference>
<evidence type="ECO:0000256" key="7">
    <source>
        <dbReference type="ARBA" id="ARBA00023128"/>
    </source>
</evidence>
<dbReference type="GO" id="GO:0005634">
    <property type="term" value="C:nucleus"/>
    <property type="evidence" value="ECO:0007669"/>
    <property type="project" value="UniProtKB-SubCell"/>
</dbReference>
<dbReference type="PROSITE" id="PS51684">
    <property type="entry name" value="SAM_MT_TRM5_TYW2"/>
    <property type="match status" value="1"/>
</dbReference>